<dbReference type="EMBL" id="JAASQV010000001">
    <property type="protein sequence ID" value="NIJ65003.1"/>
    <property type="molecule type" value="Genomic_DNA"/>
</dbReference>
<dbReference type="Proteomes" id="UP000564677">
    <property type="component" value="Unassembled WGS sequence"/>
</dbReference>
<name>A0A7X5UZE7_9SPHN</name>
<sequence length="279" mass="31620">MAERALGKTLDLMERTVSLEFGVLGGRVFAYHAQGDSPDRQTIELKCEQSGSFLTGSSVIIGDEHHERVSLFAEDEEDGDESKPVEMEEGWQLNQITTMLNIHEVDADWIAESAAKHDGKSLVGRFEYFPRINTDDGVVNDKRPSVSAWIGVGPETFRLLRERMLDFKKWDFTIAIEVLFPDGTVEGSFMGRTVRWDGGKPLNVQSARIVWIKEDWSPDFHAKERLAPRPKAGAPYDPPREHLELVSRIERLESQIQKLATPMWAAAVLLLVLIFLMKR</sequence>
<keyword evidence="1" id="KW-0472">Membrane</keyword>
<evidence type="ECO:0000256" key="1">
    <source>
        <dbReference type="SAM" id="Phobius"/>
    </source>
</evidence>
<organism evidence="2 3">
    <name type="scientific">Sphingomonas leidyi</name>
    <dbReference type="NCBI Taxonomy" id="68569"/>
    <lineage>
        <taxon>Bacteria</taxon>
        <taxon>Pseudomonadati</taxon>
        <taxon>Pseudomonadota</taxon>
        <taxon>Alphaproteobacteria</taxon>
        <taxon>Sphingomonadales</taxon>
        <taxon>Sphingomonadaceae</taxon>
        <taxon>Sphingomonas</taxon>
    </lineage>
</organism>
<keyword evidence="3" id="KW-1185">Reference proteome</keyword>
<dbReference type="RefSeq" id="WP_167299292.1">
    <property type="nucleotide sequence ID" value="NZ_JAASQV010000001.1"/>
</dbReference>
<accession>A0A7X5UZE7</accession>
<dbReference type="AlphaFoldDB" id="A0A7X5UZE7"/>
<feature type="transmembrane region" description="Helical" evidence="1">
    <location>
        <begin position="259"/>
        <end position="277"/>
    </location>
</feature>
<proteinExistence type="predicted"/>
<keyword evidence="1" id="KW-1133">Transmembrane helix</keyword>
<gene>
    <name evidence="2" type="ORF">FHR20_001934</name>
</gene>
<evidence type="ECO:0000313" key="2">
    <source>
        <dbReference type="EMBL" id="NIJ65003.1"/>
    </source>
</evidence>
<comment type="caution">
    <text evidence="2">The sequence shown here is derived from an EMBL/GenBank/DDBJ whole genome shotgun (WGS) entry which is preliminary data.</text>
</comment>
<reference evidence="2 3" key="1">
    <citation type="submission" date="2020-03" db="EMBL/GenBank/DDBJ databases">
        <title>Genomic Encyclopedia of Type Strains, Phase IV (KMG-IV): sequencing the most valuable type-strain genomes for metagenomic binning, comparative biology and taxonomic classification.</title>
        <authorList>
            <person name="Goeker M."/>
        </authorList>
    </citation>
    <scope>NUCLEOTIDE SEQUENCE [LARGE SCALE GENOMIC DNA]</scope>
    <source>
        <strain evidence="2 3">DSM 4733</strain>
    </source>
</reference>
<protein>
    <submittedName>
        <fullName evidence="2">Uncharacterized protein</fullName>
    </submittedName>
</protein>
<keyword evidence="1" id="KW-0812">Transmembrane</keyword>
<evidence type="ECO:0000313" key="3">
    <source>
        <dbReference type="Proteomes" id="UP000564677"/>
    </source>
</evidence>